<dbReference type="OrthoDB" id="5383427at2759"/>
<proteinExistence type="predicted"/>
<evidence type="ECO:0000313" key="2">
    <source>
        <dbReference type="EMBL" id="PUU82989.1"/>
    </source>
</evidence>
<comment type="caution">
    <text evidence="2">The sequence shown here is derived from an EMBL/GenBank/DDBJ whole genome shotgun (WGS) entry which is preliminary data.</text>
</comment>
<evidence type="ECO:0000256" key="1">
    <source>
        <dbReference type="SAM" id="MobiDB-lite"/>
    </source>
</evidence>
<protein>
    <submittedName>
        <fullName evidence="2">Uncharacterized protein</fullName>
    </submittedName>
</protein>
<reference evidence="2 3" key="1">
    <citation type="submission" date="2017-04" db="EMBL/GenBank/DDBJ databases">
        <title>Draft genome sequence of Tuber borchii Vittad., a whitish edible truffle.</title>
        <authorList>
            <consortium name="DOE Joint Genome Institute"/>
            <person name="Murat C."/>
            <person name="Kuo A."/>
            <person name="Barry K.W."/>
            <person name="Clum A."/>
            <person name="Dockter R.B."/>
            <person name="Fauchery L."/>
            <person name="Iotti M."/>
            <person name="Kohler A."/>
            <person name="Labutti K."/>
            <person name="Lindquist E.A."/>
            <person name="Lipzen A."/>
            <person name="Ohm R.A."/>
            <person name="Wang M."/>
            <person name="Grigoriev I.V."/>
            <person name="Zambonelli A."/>
            <person name="Martin F.M."/>
        </authorList>
    </citation>
    <scope>NUCLEOTIDE SEQUENCE [LARGE SCALE GENOMIC DNA]</scope>
    <source>
        <strain evidence="2 3">Tbo3840</strain>
    </source>
</reference>
<accession>A0A2T7A5H5</accession>
<dbReference type="AlphaFoldDB" id="A0A2T7A5H5"/>
<dbReference type="EMBL" id="NESQ01000018">
    <property type="protein sequence ID" value="PUU82989.1"/>
    <property type="molecule type" value="Genomic_DNA"/>
</dbReference>
<feature type="region of interest" description="Disordered" evidence="1">
    <location>
        <begin position="206"/>
        <end position="235"/>
    </location>
</feature>
<feature type="compositionally biased region" description="Low complexity" evidence="1">
    <location>
        <begin position="49"/>
        <end position="59"/>
    </location>
</feature>
<feature type="region of interest" description="Disordered" evidence="1">
    <location>
        <begin position="250"/>
        <end position="280"/>
    </location>
</feature>
<name>A0A2T7A5H5_TUBBO</name>
<evidence type="ECO:0000313" key="3">
    <source>
        <dbReference type="Proteomes" id="UP000244722"/>
    </source>
</evidence>
<feature type="compositionally biased region" description="Basic and acidic residues" evidence="1">
    <location>
        <begin position="38"/>
        <end position="48"/>
    </location>
</feature>
<feature type="region of interest" description="Disordered" evidence="1">
    <location>
        <begin position="29"/>
        <end position="59"/>
    </location>
</feature>
<feature type="compositionally biased region" description="Basic residues" evidence="1">
    <location>
        <begin position="270"/>
        <end position="280"/>
    </location>
</feature>
<keyword evidence="3" id="KW-1185">Reference proteome</keyword>
<dbReference type="Proteomes" id="UP000244722">
    <property type="component" value="Unassembled WGS sequence"/>
</dbReference>
<gene>
    <name evidence="2" type="ORF">B9Z19DRAFT_1016527</name>
</gene>
<organism evidence="2 3">
    <name type="scientific">Tuber borchii</name>
    <name type="common">White truffle</name>
    <dbReference type="NCBI Taxonomy" id="42251"/>
    <lineage>
        <taxon>Eukaryota</taxon>
        <taxon>Fungi</taxon>
        <taxon>Dikarya</taxon>
        <taxon>Ascomycota</taxon>
        <taxon>Pezizomycotina</taxon>
        <taxon>Pezizomycetes</taxon>
        <taxon>Pezizales</taxon>
        <taxon>Tuberaceae</taxon>
        <taxon>Tuber</taxon>
    </lineage>
</organism>
<sequence>MTSVQGIYQQTYFITRDFEDLMDISPLSSEDPELVPILDREDNSDLSRPDSSISSYSSRSSTDSLCVLDLSFPYIQTPQKYQLPPPPPPTPFMTSPLVSPLKHGLEDDRDLYSSPFVLSANLLELGETLGDLFVESDREYRDIGESAYIPFQNKQKHLPESWSLPCSFSDPTNYPSLNVEAYDNEDYCIPVRSSFDEGRFMTRKAPGVYPANRTNNPIPRTPPPSRCSGDSEERPWSLSEIEKQLQLLADEQARAEESQAQDELAELGRPTRRSHRGGAMKKFSRAWRGYLHRS</sequence>